<keyword evidence="11" id="KW-0046">Antibiotic resistance</keyword>
<evidence type="ECO:0000256" key="6">
    <source>
        <dbReference type="ARBA" id="ARBA00022692"/>
    </source>
</evidence>
<feature type="transmembrane region" description="Helical" evidence="13">
    <location>
        <begin position="361"/>
        <end position="386"/>
    </location>
</feature>
<dbReference type="EMBL" id="JANCPR020000035">
    <property type="protein sequence ID" value="MDJ1136030.1"/>
    <property type="molecule type" value="Genomic_DNA"/>
</dbReference>
<keyword evidence="7" id="KW-0375">Hydrogen ion transport</keyword>
<gene>
    <name evidence="15" type="ORF">NMN56_029590</name>
</gene>
<evidence type="ECO:0000256" key="1">
    <source>
        <dbReference type="ARBA" id="ARBA00003279"/>
    </source>
</evidence>
<feature type="transmembrane region" description="Helical" evidence="13">
    <location>
        <begin position="174"/>
        <end position="195"/>
    </location>
</feature>
<dbReference type="Gene3D" id="1.20.1720.10">
    <property type="entry name" value="Multidrug resistance protein D"/>
    <property type="match status" value="1"/>
</dbReference>
<feature type="transmembrane region" description="Helical" evidence="13">
    <location>
        <begin position="146"/>
        <end position="168"/>
    </location>
</feature>
<feature type="transmembrane region" description="Helical" evidence="13">
    <location>
        <begin position="398"/>
        <end position="418"/>
    </location>
</feature>
<dbReference type="Proteomes" id="UP001214441">
    <property type="component" value="Unassembled WGS sequence"/>
</dbReference>
<keyword evidence="9" id="KW-0406">Ion transport</keyword>
<evidence type="ECO:0000256" key="10">
    <source>
        <dbReference type="ARBA" id="ARBA00023136"/>
    </source>
</evidence>
<feature type="transmembrane region" description="Helical" evidence="13">
    <location>
        <begin position="89"/>
        <end position="108"/>
    </location>
</feature>
<protein>
    <recommendedName>
        <fullName evidence="12">Tetracycline resistance protein</fullName>
    </recommendedName>
</protein>
<dbReference type="RefSeq" id="WP_274042129.1">
    <property type="nucleotide sequence ID" value="NZ_JANCPR020000035.1"/>
</dbReference>
<keyword evidence="4" id="KW-0050">Antiport</keyword>
<feature type="transmembrane region" description="Helical" evidence="13">
    <location>
        <begin position="271"/>
        <end position="293"/>
    </location>
</feature>
<comment type="subcellular location">
    <subcellularLocation>
        <location evidence="2">Cell membrane</location>
        <topology evidence="2">Multi-pass membrane protein</topology>
    </subcellularLocation>
</comment>
<comment type="function">
    <text evidence="1">Resistance to tetracycline by an active tetracycline efflux. This is an energy-dependent process that decreases the accumulation of the antibiotic in whole cells. This protein functions as a metal-tetracycline/H(+) antiporter.</text>
</comment>
<dbReference type="PROSITE" id="PS50850">
    <property type="entry name" value="MFS"/>
    <property type="match status" value="1"/>
</dbReference>
<dbReference type="SUPFAM" id="SSF103473">
    <property type="entry name" value="MFS general substrate transporter"/>
    <property type="match status" value="1"/>
</dbReference>
<evidence type="ECO:0000256" key="13">
    <source>
        <dbReference type="SAM" id="Phobius"/>
    </source>
</evidence>
<dbReference type="PANTHER" id="PTHR23501:SF188">
    <property type="entry name" value="TETRACYCLINE RESISTANCE PROTEIN"/>
    <property type="match status" value="1"/>
</dbReference>
<keyword evidence="8 13" id="KW-1133">Transmembrane helix</keyword>
<keyword evidence="6 13" id="KW-0812">Transmembrane</keyword>
<keyword evidence="10 13" id="KW-0472">Membrane</keyword>
<feature type="transmembrane region" description="Helical" evidence="13">
    <location>
        <begin position="58"/>
        <end position="77"/>
    </location>
</feature>
<keyword evidence="4" id="KW-0813">Transport</keyword>
<evidence type="ECO:0000256" key="5">
    <source>
        <dbReference type="ARBA" id="ARBA00022475"/>
    </source>
</evidence>
<feature type="transmembrane region" description="Helical" evidence="13">
    <location>
        <begin position="305"/>
        <end position="326"/>
    </location>
</feature>
<dbReference type="InterPro" id="IPR020846">
    <property type="entry name" value="MFS_dom"/>
</dbReference>
<evidence type="ECO:0000256" key="9">
    <source>
        <dbReference type="ARBA" id="ARBA00023065"/>
    </source>
</evidence>
<name>A0ABT7A3Y7_9ACTN</name>
<keyword evidence="16" id="KW-1185">Reference proteome</keyword>
<accession>A0ABT7A3Y7</accession>
<proteinExistence type="inferred from homology"/>
<dbReference type="InterPro" id="IPR011701">
    <property type="entry name" value="MFS"/>
</dbReference>
<feature type="transmembrane region" description="Helical" evidence="13">
    <location>
        <begin position="424"/>
        <end position="445"/>
    </location>
</feature>
<evidence type="ECO:0000256" key="11">
    <source>
        <dbReference type="ARBA" id="ARBA00023251"/>
    </source>
</evidence>
<feature type="transmembrane region" description="Helical" evidence="13">
    <location>
        <begin position="207"/>
        <end position="224"/>
    </location>
</feature>
<comment type="similarity">
    <text evidence="3">Belongs to the major facilitator superfamily. TCR/Tet family.</text>
</comment>
<evidence type="ECO:0000256" key="8">
    <source>
        <dbReference type="ARBA" id="ARBA00022989"/>
    </source>
</evidence>
<evidence type="ECO:0000259" key="14">
    <source>
        <dbReference type="PROSITE" id="PS50850"/>
    </source>
</evidence>
<comment type="caution">
    <text evidence="15">The sequence shown here is derived from an EMBL/GenBank/DDBJ whole genome shotgun (WGS) entry which is preliminary data.</text>
</comment>
<evidence type="ECO:0000256" key="7">
    <source>
        <dbReference type="ARBA" id="ARBA00022781"/>
    </source>
</evidence>
<evidence type="ECO:0000256" key="2">
    <source>
        <dbReference type="ARBA" id="ARBA00004651"/>
    </source>
</evidence>
<evidence type="ECO:0000313" key="16">
    <source>
        <dbReference type="Proteomes" id="UP001214441"/>
    </source>
</evidence>
<evidence type="ECO:0000256" key="3">
    <source>
        <dbReference type="ARBA" id="ARBA00007520"/>
    </source>
</evidence>
<keyword evidence="5" id="KW-1003">Cell membrane</keyword>
<reference evidence="15 16" key="1">
    <citation type="submission" date="2023-05" db="EMBL/GenBank/DDBJ databases">
        <title>Streptantibioticus silvisoli sp. nov., acidotolerant actinomycetes 1 from pine litter.</title>
        <authorList>
            <person name="Swiecimska M."/>
            <person name="Golinska P."/>
            <person name="Sangal V."/>
            <person name="Wachnowicz B."/>
            <person name="Goodfellow M."/>
        </authorList>
    </citation>
    <scope>NUCLEOTIDE SEQUENCE [LARGE SCALE GENOMIC DNA]</scope>
    <source>
        <strain evidence="15 16">DSM 42109</strain>
    </source>
</reference>
<feature type="transmembrane region" description="Helical" evidence="13">
    <location>
        <begin position="27"/>
        <end position="46"/>
    </location>
</feature>
<sequence>MTTQQAAAGAEFGTTPAHSARSAGLRYGALFGPVVFGVTAAGVALPDVAAALHASPAATAWVLTAHALALGVGTAFFGRLADTRGLRTALLLGSLALALGAAICLLAPDLRVLVVGRFVQAAGSGGMAACAMALTASAAPETRPRVFAGFGATMAVFSASATLAGGVLTEWVTWRIALVLPVLSLLVVPLCLAGARPRKNSGRPMDLPGAGLLTVTAMSFLILIQSSALALTGSVNTVTAAVFLLSAAGLVRRVRTAETSFVPRALVTDGVFLRAAITGIGVYGGLFAAMYAVPQLLVGEHGWSVLAVGVWLLPGAVVGAVLSRLAGKLTAGDRGHRLLAAVALAFAAALAGALAGSGVLLLILGASLGFAAFSVTQVFTTALMSAHIEPARRGGAMGLLNLAFFVGGGVGSASAGALAKTMSLGSALGVIALFPLAAALSSFTLGRRSR</sequence>
<feature type="transmembrane region" description="Helical" evidence="13">
    <location>
        <begin position="338"/>
        <end position="355"/>
    </location>
</feature>
<feature type="domain" description="Major facilitator superfamily (MFS) profile" evidence="14">
    <location>
        <begin position="21"/>
        <end position="450"/>
    </location>
</feature>
<dbReference type="InterPro" id="IPR036259">
    <property type="entry name" value="MFS_trans_sf"/>
</dbReference>
<dbReference type="PANTHER" id="PTHR23501">
    <property type="entry name" value="MAJOR FACILITATOR SUPERFAMILY"/>
    <property type="match status" value="1"/>
</dbReference>
<feature type="transmembrane region" description="Helical" evidence="13">
    <location>
        <begin position="230"/>
        <end position="251"/>
    </location>
</feature>
<dbReference type="PRINTS" id="PR01036">
    <property type="entry name" value="TCRTETB"/>
</dbReference>
<evidence type="ECO:0000256" key="4">
    <source>
        <dbReference type="ARBA" id="ARBA00022449"/>
    </source>
</evidence>
<dbReference type="Gene3D" id="1.20.1250.20">
    <property type="entry name" value="MFS general substrate transporter like domains"/>
    <property type="match status" value="1"/>
</dbReference>
<evidence type="ECO:0000256" key="12">
    <source>
        <dbReference type="ARBA" id="ARBA00040630"/>
    </source>
</evidence>
<dbReference type="Pfam" id="PF07690">
    <property type="entry name" value="MFS_1"/>
    <property type="match status" value="1"/>
</dbReference>
<organism evidence="15 16">
    <name type="scientific">Streptomyces iconiensis</name>
    <dbReference type="NCBI Taxonomy" id="1384038"/>
    <lineage>
        <taxon>Bacteria</taxon>
        <taxon>Bacillati</taxon>
        <taxon>Actinomycetota</taxon>
        <taxon>Actinomycetes</taxon>
        <taxon>Kitasatosporales</taxon>
        <taxon>Streptomycetaceae</taxon>
        <taxon>Streptomyces</taxon>
    </lineage>
</organism>
<evidence type="ECO:0000313" key="15">
    <source>
        <dbReference type="EMBL" id="MDJ1136030.1"/>
    </source>
</evidence>
<feature type="transmembrane region" description="Helical" evidence="13">
    <location>
        <begin position="114"/>
        <end position="134"/>
    </location>
</feature>